<evidence type="ECO:0000313" key="2">
    <source>
        <dbReference type="Proteomes" id="UP000318823"/>
    </source>
</evidence>
<dbReference type="Pfam" id="PF13439">
    <property type="entry name" value="Glyco_transf_4"/>
    <property type="match status" value="1"/>
</dbReference>
<dbReference type="Proteomes" id="UP000318823">
    <property type="component" value="Chromosome"/>
</dbReference>
<dbReference type="Pfam" id="PF00534">
    <property type="entry name" value="Glycos_transf_1"/>
    <property type="match status" value="1"/>
</dbReference>
<gene>
    <name evidence="1" type="ORF">DYI28_27405</name>
</gene>
<name>A0A515IY48_BACOV</name>
<protein>
    <submittedName>
        <fullName evidence="1">Glycosyltransferase</fullName>
    </submittedName>
</protein>
<proteinExistence type="predicted"/>
<reference evidence="2" key="1">
    <citation type="journal article" date="2018" name="J. Anim. Genet.">
        <title>Acquired interbacterial defense systems protect against interspecies antagonism in the human gut microbiome.</title>
        <authorList>
            <person name="Ross B.D."/>
            <person name="Verster A.J."/>
            <person name="Radey M.C."/>
            <person name="Schmidtke D.T."/>
            <person name="Pope C.E."/>
            <person name="Hoffman L.R."/>
            <person name="Hajjar A."/>
            <person name="Peterson S.B."/>
            <person name="Borenstein E."/>
            <person name="Mougous J."/>
        </authorList>
    </citation>
    <scope>NUCLEOTIDE SEQUENCE [LARGE SCALE GENOMIC DNA]</scope>
    <source>
        <strain evidence="2">3725 D1 iv</strain>
    </source>
</reference>
<sequence>MTILFINTLYSPHIGGGAEVICQEQVEGFQRRGYTVSVLTTSPNLGLCQEDVNGITVYRAGIKNFYWHFSNSKPNKYVRMLWHIRDIYNVGMRKYVREVMQKEKPDVVICHNLAGFSISVWDVIKERKVPIIQVLHDLYLLCPGSNMFKYERACEKQCRICSLMRFCHKGKSKDINVVVGVSNYVLERLKRSGYFSNAKARVIYNARNMPESNEHRSRNIEFPFRIGYIGTLSKVKGVEWLIRTFMRLDINATLFIAGRGESIEYEEYLKKITSVDKRISFLGYIKPADFFSQIHLSIVPSIWPDTFPTVAIESCAYSVPVIATRVGGLPEIIHDGINGLLIEPLDDISLSDAIMNLYEDKTLLHSLSENSREIILPLLDSDRMIDELIEVINEVSSSKKCLLSN</sequence>
<organism evidence="1 2">
    <name type="scientific">Bacteroides ovatus</name>
    <dbReference type="NCBI Taxonomy" id="28116"/>
    <lineage>
        <taxon>Bacteria</taxon>
        <taxon>Pseudomonadati</taxon>
        <taxon>Bacteroidota</taxon>
        <taxon>Bacteroidia</taxon>
        <taxon>Bacteroidales</taxon>
        <taxon>Bacteroidaceae</taxon>
        <taxon>Bacteroides</taxon>
    </lineage>
</organism>
<dbReference type="GO" id="GO:0016757">
    <property type="term" value="F:glycosyltransferase activity"/>
    <property type="evidence" value="ECO:0007669"/>
    <property type="project" value="InterPro"/>
</dbReference>
<dbReference type="RefSeq" id="WP_032854641.1">
    <property type="nucleotide sequence ID" value="NZ_CAAKNR010000238.1"/>
</dbReference>
<evidence type="ECO:0000313" key="1">
    <source>
        <dbReference type="EMBL" id="QDM12134.1"/>
    </source>
</evidence>
<dbReference type="InterPro" id="IPR001296">
    <property type="entry name" value="Glyco_trans_1"/>
</dbReference>
<dbReference type="PANTHER" id="PTHR12526:SF630">
    <property type="entry name" value="GLYCOSYLTRANSFERASE"/>
    <property type="match status" value="1"/>
</dbReference>
<dbReference type="InterPro" id="IPR028098">
    <property type="entry name" value="Glyco_trans_4-like_N"/>
</dbReference>
<dbReference type="Gene3D" id="3.40.50.2000">
    <property type="entry name" value="Glycogen Phosphorylase B"/>
    <property type="match status" value="2"/>
</dbReference>
<dbReference type="EMBL" id="CP041395">
    <property type="protein sequence ID" value="QDM12134.1"/>
    <property type="molecule type" value="Genomic_DNA"/>
</dbReference>
<dbReference type="AlphaFoldDB" id="A0A515IY48"/>
<accession>A0A515IY48</accession>
<dbReference type="CDD" id="cd03823">
    <property type="entry name" value="GT4_ExpE7-like"/>
    <property type="match status" value="1"/>
</dbReference>
<dbReference type="SUPFAM" id="SSF53756">
    <property type="entry name" value="UDP-Glycosyltransferase/glycogen phosphorylase"/>
    <property type="match status" value="1"/>
</dbReference>
<dbReference type="PANTHER" id="PTHR12526">
    <property type="entry name" value="GLYCOSYLTRANSFERASE"/>
    <property type="match status" value="1"/>
</dbReference>